<organism evidence="1">
    <name type="scientific">Rhipicephalus appendiculatus</name>
    <name type="common">Brown ear tick</name>
    <dbReference type="NCBI Taxonomy" id="34631"/>
    <lineage>
        <taxon>Eukaryota</taxon>
        <taxon>Metazoa</taxon>
        <taxon>Ecdysozoa</taxon>
        <taxon>Arthropoda</taxon>
        <taxon>Chelicerata</taxon>
        <taxon>Arachnida</taxon>
        <taxon>Acari</taxon>
        <taxon>Parasitiformes</taxon>
        <taxon>Ixodida</taxon>
        <taxon>Ixodoidea</taxon>
        <taxon>Ixodidae</taxon>
        <taxon>Rhipicephalinae</taxon>
        <taxon>Rhipicephalus</taxon>
        <taxon>Rhipicephalus</taxon>
    </lineage>
</organism>
<sequence length="82" mass="9447">MSLRRNQSVFSDVGLDKQHCSGTKTVCRNRFINFGITVASLHVSVNVCKSAYSSATWRDCLVHSRCEMFCWSCQKRDIVYFM</sequence>
<proteinExistence type="predicted"/>
<dbReference type="EMBL" id="GEDV01011314">
    <property type="protein sequence ID" value="JAP77243.1"/>
    <property type="molecule type" value="Transcribed_RNA"/>
</dbReference>
<dbReference type="AlphaFoldDB" id="A0A131YD07"/>
<reference evidence="1" key="1">
    <citation type="journal article" date="2016" name="Ticks Tick Borne Dis.">
        <title>De novo assembly and annotation of the salivary gland transcriptome of Rhipicephalus appendiculatus male and female ticks during blood feeding.</title>
        <authorList>
            <person name="de Castro M.H."/>
            <person name="de Klerk D."/>
            <person name="Pienaar R."/>
            <person name="Latif A.A."/>
            <person name="Rees D.J."/>
            <person name="Mans B.J."/>
        </authorList>
    </citation>
    <scope>NUCLEOTIDE SEQUENCE</scope>
    <source>
        <tissue evidence="1">Salivary glands</tissue>
    </source>
</reference>
<name>A0A131YD07_RHIAP</name>
<protein>
    <submittedName>
        <fullName evidence="1">Uncharacterized protein</fullName>
    </submittedName>
</protein>
<evidence type="ECO:0000313" key="1">
    <source>
        <dbReference type="EMBL" id="JAP77243.1"/>
    </source>
</evidence>
<accession>A0A131YD07</accession>